<dbReference type="GO" id="GO:0005829">
    <property type="term" value="C:cytosol"/>
    <property type="evidence" value="ECO:0007669"/>
    <property type="project" value="TreeGrafter"/>
</dbReference>
<keyword evidence="5 6" id="KW-0269">Exonuclease</keyword>
<comment type="similarity">
    <text evidence="1 6">Belongs to the XseB family.</text>
</comment>
<evidence type="ECO:0000313" key="7">
    <source>
        <dbReference type="EMBL" id="MCB8609045.1"/>
    </source>
</evidence>
<dbReference type="EMBL" id="PYLP01000002">
    <property type="protein sequence ID" value="PST41763.1"/>
    <property type="molecule type" value="Genomic_DNA"/>
</dbReference>
<dbReference type="InterPro" id="IPR003761">
    <property type="entry name" value="Exonuc_VII_S"/>
</dbReference>
<dbReference type="Proteomes" id="UP000241201">
    <property type="component" value="Unassembled WGS sequence"/>
</dbReference>
<comment type="caution">
    <text evidence="8">The sequence shown here is derived from an EMBL/GenBank/DDBJ whole genome shotgun (WGS) entry which is preliminary data.</text>
</comment>
<dbReference type="HAMAP" id="MF_00337">
    <property type="entry name" value="Exonuc_7_S"/>
    <property type="match status" value="1"/>
</dbReference>
<organism evidence="8 9">
    <name type="scientific">Faecalibacillus faecis</name>
    <dbReference type="NCBI Taxonomy" id="1982628"/>
    <lineage>
        <taxon>Bacteria</taxon>
        <taxon>Bacillati</taxon>
        <taxon>Bacillota</taxon>
        <taxon>Erysipelotrichia</taxon>
        <taxon>Erysipelotrichales</taxon>
        <taxon>Coprobacillaceae</taxon>
        <taxon>Faecalibacillus</taxon>
    </lineage>
</organism>
<evidence type="ECO:0000313" key="9">
    <source>
        <dbReference type="Proteomes" id="UP000241201"/>
    </source>
</evidence>
<dbReference type="PANTHER" id="PTHR34137:SF1">
    <property type="entry name" value="EXODEOXYRIBONUCLEASE 7 SMALL SUBUNIT"/>
    <property type="match status" value="1"/>
</dbReference>
<dbReference type="AlphaFoldDB" id="A0A2T3G2L7"/>
<evidence type="ECO:0000256" key="2">
    <source>
        <dbReference type="ARBA" id="ARBA00022490"/>
    </source>
</evidence>
<dbReference type="InterPro" id="IPR037004">
    <property type="entry name" value="Exonuc_VII_ssu_sf"/>
</dbReference>
<evidence type="ECO:0000256" key="6">
    <source>
        <dbReference type="HAMAP-Rule" id="MF_00337"/>
    </source>
</evidence>
<keyword evidence="2 6" id="KW-0963">Cytoplasm</keyword>
<reference evidence="7" key="3">
    <citation type="submission" date="2021-10" db="EMBL/GenBank/DDBJ databases">
        <title>Collection of gut derived symbiotic bacterial strains cultured from healthy donors.</title>
        <authorList>
            <person name="Lin H."/>
            <person name="Littmann E."/>
            <person name="Kohout C."/>
            <person name="Pamer E.G."/>
        </authorList>
    </citation>
    <scope>NUCLEOTIDE SEQUENCE</scope>
    <source>
        <strain evidence="7">DFI.4.48</strain>
    </source>
</reference>
<comment type="catalytic activity">
    <reaction evidence="6">
        <text>Exonucleolytic cleavage in either 5'- to 3'- or 3'- to 5'-direction to yield nucleoside 5'-phosphates.</text>
        <dbReference type="EC" id="3.1.11.6"/>
    </reaction>
</comment>
<dbReference type="Proteomes" id="UP001198439">
    <property type="component" value="Unassembled WGS sequence"/>
</dbReference>
<reference evidence="9" key="1">
    <citation type="submission" date="2018-03" db="EMBL/GenBank/DDBJ databases">
        <title>Lachnoclostridium SNUG30370 gen.nov., sp.nov., isolated from human faeces.</title>
        <authorList>
            <person name="Seo B."/>
            <person name="Jeon K."/>
            <person name="Ko G."/>
        </authorList>
    </citation>
    <scope>NUCLEOTIDE SEQUENCE [LARGE SCALE GENOMIC DNA]</scope>
    <source>
        <strain evidence="9">SNUG30370</strain>
    </source>
</reference>
<evidence type="ECO:0000256" key="3">
    <source>
        <dbReference type="ARBA" id="ARBA00022722"/>
    </source>
</evidence>
<reference evidence="8" key="2">
    <citation type="journal article" date="2019" name="Int. J. Syst. Evol. Microbiol.">
        <title>Faecalibacillus intestinalis gen. nov., sp. nov. and Faecalibacillus faecis sp. nov., isolated from human faeces.</title>
        <authorList>
            <person name="Seo B."/>
            <person name="Jeon K."/>
            <person name="Baek I."/>
            <person name="Lee Y.M."/>
            <person name="Baek K."/>
            <person name="Ko G."/>
        </authorList>
    </citation>
    <scope>NUCLEOTIDE SEQUENCE</scope>
    <source>
        <strain evidence="8">SNUG30370</strain>
    </source>
</reference>
<keyword evidence="4 6" id="KW-0378">Hydrolase</keyword>
<comment type="subcellular location">
    <subcellularLocation>
        <location evidence="6">Cytoplasm</location>
    </subcellularLocation>
</comment>
<dbReference type="RefSeq" id="WP_048923706.1">
    <property type="nucleotide sequence ID" value="NZ_DAWBWI010000154.1"/>
</dbReference>
<name>A0A2T3G2L7_9FIRM</name>
<comment type="subunit">
    <text evidence="6">Heterooligomer composed of large and small subunits.</text>
</comment>
<dbReference type="GO" id="GO:0008855">
    <property type="term" value="F:exodeoxyribonuclease VII activity"/>
    <property type="evidence" value="ECO:0007669"/>
    <property type="project" value="UniProtKB-UniRule"/>
</dbReference>
<dbReference type="GeneID" id="77470077"/>
<dbReference type="GO" id="GO:0009318">
    <property type="term" value="C:exodeoxyribonuclease VII complex"/>
    <property type="evidence" value="ECO:0007669"/>
    <property type="project" value="UniProtKB-UniRule"/>
</dbReference>
<evidence type="ECO:0000313" key="8">
    <source>
        <dbReference type="EMBL" id="PST41763.1"/>
    </source>
</evidence>
<dbReference type="NCBIfam" id="TIGR01280">
    <property type="entry name" value="xseB"/>
    <property type="match status" value="1"/>
</dbReference>
<dbReference type="EC" id="3.1.11.6" evidence="6"/>
<dbReference type="Pfam" id="PF02609">
    <property type="entry name" value="Exonuc_VII_S"/>
    <property type="match status" value="1"/>
</dbReference>
<keyword evidence="9" id="KW-1185">Reference proteome</keyword>
<dbReference type="GO" id="GO:0006308">
    <property type="term" value="P:DNA catabolic process"/>
    <property type="evidence" value="ECO:0007669"/>
    <property type="project" value="UniProtKB-UniRule"/>
</dbReference>
<dbReference type="SUPFAM" id="SSF116842">
    <property type="entry name" value="XseB-like"/>
    <property type="match status" value="1"/>
</dbReference>
<comment type="function">
    <text evidence="6">Bidirectionally degrades single-stranded DNA into large acid-insoluble oligonucleotides, which are then degraded further into small acid-soluble oligonucleotides.</text>
</comment>
<keyword evidence="3 6" id="KW-0540">Nuclease</keyword>
<dbReference type="EMBL" id="JAJDKZ010000001">
    <property type="protein sequence ID" value="MCB8609045.1"/>
    <property type="molecule type" value="Genomic_DNA"/>
</dbReference>
<dbReference type="PANTHER" id="PTHR34137">
    <property type="entry name" value="EXODEOXYRIBONUCLEASE 7 SMALL SUBUNIT"/>
    <property type="match status" value="1"/>
</dbReference>
<gene>
    <name evidence="6 8" type="primary">xseB</name>
    <name evidence="8" type="ORF">C7U55_03020</name>
    <name evidence="7" type="ORF">LJD69_00360</name>
</gene>
<accession>A0A2T3G2L7</accession>
<evidence type="ECO:0000256" key="5">
    <source>
        <dbReference type="ARBA" id="ARBA00022839"/>
    </source>
</evidence>
<dbReference type="Gene3D" id="1.10.287.1040">
    <property type="entry name" value="Exonuclease VII, small subunit"/>
    <property type="match status" value="1"/>
</dbReference>
<proteinExistence type="inferred from homology"/>
<evidence type="ECO:0000256" key="4">
    <source>
        <dbReference type="ARBA" id="ARBA00022801"/>
    </source>
</evidence>
<evidence type="ECO:0000256" key="1">
    <source>
        <dbReference type="ARBA" id="ARBA00009998"/>
    </source>
</evidence>
<sequence>MENMTFEQALNRLEEIVQLLEKDTTSLDQSVDLFQEGIQLSNYCSKKINNVEDKVAKILLNGKIEDFDVGEQHE</sequence>
<protein>
    <recommendedName>
        <fullName evidence="6">Exodeoxyribonuclease 7 small subunit</fullName>
        <ecNumber evidence="6">3.1.11.6</ecNumber>
    </recommendedName>
    <alternativeName>
        <fullName evidence="6">Exodeoxyribonuclease VII small subunit</fullName>
        <shortName evidence="6">Exonuclease VII small subunit</shortName>
    </alternativeName>
</protein>